<reference evidence="1" key="1">
    <citation type="submission" date="2014-09" db="EMBL/GenBank/DDBJ databases">
        <authorList>
            <person name="Magalhaes I.L.F."/>
            <person name="Oliveira U."/>
            <person name="Santos F.R."/>
            <person name="Vidigal T.H.D.A."/>
            <person name="Brescovit A.D."/>
            <person name="Santos A.J."/>
        </authorList>
    </citation>
    <scope>NUCLEOTIDE SEQUENCE</scope>
    <source>
        <tissue evidence="1">Shoot tissue taken approximately 20 cm above the soil surface</tissue>
    </source>
</reference>
<protein>
    <submittedName>
        <fullName evidence="1">Uncharacterized protein</fullName>
    </submittedName>
</protein>
<name>A0A0A9BZP3_ARUDO</name>
<dbReference type="EMBL" id="GBRH01233148">
    <property type="protein sequence ID" value="JAD64747.1"/>
    <property type="molecule type" value="Transcribed_RNA"/>
</dbReference>
<reference evidence="1" key="2">
    <citation type="journal article" date="2015" name="Data Brief">
        <title>Shoot transcriptome of the giant reed, Arundo donax.</title>
        <authorList>
            <person name="Barrero R.A."/>
            <person name="Guerrero F.D."/>
            <person name="Moolhuijzen P."/>
            <person name="Goolsby J.A."/>
            <person name="Tidwell J."/>
            <person name="Bellgard S.E."/>
            <person name="Bellgard M.I."/>
        </authorList>
    </citation>
    <scope>NUCLEOTIDE SEQUENCE</scope>
    <source>
        <tissue evidence="1">Shoot tissue taken approximately 20 cm above the soil surface</tissue>
    </source>
</reference>
<organism evidence="1">
    <name type="scientific">Arundo donax</name>
    <name type="common">Giant reed</name>
    <name type="synonym">Donax arundinaceus</name>
    <dbReference type="NCBI Taxonomy" id="35708"/>
    <lineage>
        <taxon>Eukaryota</taxon>
        <taxon>Viridiplantae</taxon>
        <taxon>Streptophyta</taxon>
        <taxon>Embryophyta</taxon>
        <taxon>Tracheophyta</taxon>
        <taxon>Spermatophyta</taxon>
        <taxon>Magnoliopsida</taxon>
        <taxon>Liliopsida</taxon>
        <taxon>Poales</taxon>
        <taxon>Poaceae</taxon>
        <taxon>PACMAD clade</taxon>
        <taxon>Arundinoideae</taxon>
        <taxon>Arundineae</taxon>
        <taxon>Arundo</taxon>
    </lineage>
</organism>
<proteinExistence type="predicted"/>
<accession>A0A0A9BZP3</accession>
<dbReference type="AlphaFoldDB" id="A0A0A9BZP3"/>
<sequence>MVFIHGKQMNTARCIGSK</sequence>
<evidence type="ECO:0000313" key="1">
    <source>
        <dbReference type="EMBL" id="JAD64747.1"/>
    </source>
</evidence>